<reference evidence="7 8" key="1">
    <citation type="submission" date="2019-06" db="EMBL/GenBank/DDBJ databases">
        <title>Whole genome shotgun sequence of Brevibacillus formosus NBRC 15716.</title>
        <authorList>
            <person name="Hosoyama A."/>
            <person name="Uohara A."/>
            <person name="Ohji S."/>
            <person name="Ichikawa N."/>
        </authorList>
    </citation>
    <scope>NUCLEOTIDE SEQUENCE [LARGE SCALE GENOMIC DNA]</scope>
    <source>
        <strain evidence="7 8">NBRC 15716</strain>
    </source>
</reference>
<evidence type="ECO:0000256" key="3">
    <source>
        <dbReference type="ARBA" id="ARBA00022578"/>
    </source>
</evidence>
<dbReference type="Proteomes" id="UP000319498">
    <property type="component" value="Unassembled WGS sequence"/>
</dbReference>
<evidence type="ECO:0000256" key="2">
    <source>
        <dbReference type="ARBA" id="ARBA00010961"/>
    </source>
</evidence>
<evidence type="ECO:0000256" key="4">
    <source>
        <dbReference type="ARBA" id="ARBA00023125"/>
    </source>
</evidence>
<dbReference type="Pfam" id="PF00872">
    <property type="entry name" value="Transposase_mut"/>
    <property type="match status" value="1"/>
</dbReference>
<dbReference type="InterPro" id="IPR001207">
    <property type="entry name" value="Transposase_mutator"/>
</dbReference>
<evidence type="ECO:0008006" key="9">
    <source>
        <dbReference type="Google" id="ProtNLM"/>
    </source>
</evidence>
<evidence type="ECO:0000256" key="6">
    <source>
        <dbReference type="SAM" id="MobiDB-lite"/>
    </source>
</evidence>
<feature type="region of interest" description="Disordered" evidence="6">
    <location>
        <begin position="51"/>
        <end position="77"/>
    </location>
</feature>
<keyword evidence="3" id="KW-0815">Transposition</keyword>
<sequence>MMSKEQIKQWIKEKNMQSVDDVQSALKDLFAETIQEMLEVEMESSLGYAKHDMKNKRTTNSRIGYSKKSSEHGEEDM</sequence>
<gene>
    <name evidence="7" type="ORF">BFO01nite_35660</name>
</gene>
<keyword evidence="4" id="KW-0238">DNA-binding</keyword>
<comment type="similarity">
    <text evidence="2">Belongs to the transposase mutator family.</text>
</comment>
<protein>
    <recommendedName>
        <fullName evidence="9">Transposase</fullName>
    </recommendedName>
</protein>
<evidence type="ECO:0000313" key="8">
    <source>
        <dbReference type="Proteomes" id="UP000319498"/>
    </source>
</evidence>
<comment type="function">
    <text evidence="1">Required for the transposition of the insertion element.</text>
</comment>
<keyword evidence="5" id="KW-0233">DNA recombination</keyword>
<evidence type="ECO:0000256" key="5">
    <source>
        <dbReference type="ARBA" id="ARBA00023172"/>
    </source>
</evidence>
<organism evidence="7 8">
    <name type="scientific">Brevibacillus formosus</name>
    <dbReference type="NCBI Taxonomy" id="54913"/>
    <lineage>
        <taxon>Bacteria</taxon>
        <taxon>Bacillati</taxon>
        <taxon>Bacillota</taxon>
        <taxon>Bacilli</taxon>
        <taxon>Bacillales</taxon>
        <taxon>Paenibacillaceae</taxon>
        <taxon>Brevibacillus</taxon>
    </lineage>
</organism>
<name>A0ABQ0T9Y1_9BACL</name>
<keyword evidence="8" id="KW-1185">Reference proteome</keyword>
<proteinExistence type="inferred from homology"/>
<dbReference type="EMBL" id="BJOL01000020">
    <property type="protein sequence ID" value="GED59434.1"/>
    <property type="molecule type" value="Genomic_DNA"/>
</dbReference>
<accession>A0ABQ0T9Y1</accession>
<feature type="compositionally biased region" description="Basic and acidic residues" evidence="6">
    <location>
        <begin position="68"/>
        <end position="77"/>
    </location>
</feature>
<evidence type="ECO:0000256" key="1">
    <source>
        <dbReference type="ARBA" id="ARBA00002190"/>
    </source>
</evidence>
<evidence type="ECO:0000313" key="7">
    <source>
        <dbReference type="EMBL" id="GED59434.1"/>
    </source>
</evidence>
<comment type="caution">
    <text evidence="7">The sequence shown here is derived from an EMBL/GenBank/DDBJ whole genome shotgun (WGS) entry which is preliminary data.</text>
</comment>